<sequence length="269" mass="28962">MADANKGGGMSRQVFKVIVVGNVFVGKTSIVKRLAYGAYTADYKGTLGVDFAVRDLEIKPVDVKAFLGGVPPTHLCTRVERLTPEQGLQGSIPITIPDTHPLLSETSPGLGVRLQLWDIGGQERAAVLSRAYYRDAVGAVVVTDLSRTTWRDDVLVWKRDIDARVMYPGTSRPVPTFLLINKIDLSEVQETLLGADIGAFVRDNGFSGFYATSSKAGTNLDCAFSHLSVLIAAQQPAQQPLSQSLSRSQVVSLTERPASDTSTKSSSCC</sequence>
<name>A0A4Z1T100_GIAMU</name>
<dbReference type="GO" id="GO:0005525">
    <property type="term" value="F:GTP binding"/>
    <property type="evidence" value="ECO:0007669"/>
    <property type="project" value="UniProtKB-KW"/>
</dbReference>
<dbReference type="Pfam" id="PF08477">
    <property type="entry name" value="Roc"/>
    <property type="match status" value="1"/>
</dbReference>
<accession>A0A4Z1T100</accession>
<dbReference type="AlphaFoldDB" id="A0A4Z1T100"/>
<reference evidence="3 4" key="1">
    <citation type="submission" date="2019-05" db="EMBL/GenBank/DDBJ databases">
        <title>The compact genome of Giardia muris reveals important steps in the evolution of intestinal protozoan parasites.</title>
        <authorList>
            <person name="Xu F."/>
            <person name="Jimenez-Gonzalez A."/>
            <person name="Einarsson E."/>
            <person name="Astvaldsson A."/>
            <person name="Peirasmaki D."/>
            <person name="Eckmann L."/>
            <person name="Andersson J.O."/>
            <person name="Svard S.G."/>
            <person name="Jerlstrom-Hultqvist J."/>
        </authorList>
    </citation>
    <scope>NUCLEOTIDE SEQUENCE [LARGE SCALE GENOMIC DNA]</scope>
    <source>
        <strain evidence="3 4">Roberts-Thomson</strain>
    </source>
</reference>
<keyword evidence="4" id="KW-1185">Reference proteome</keyword>
<dbReference type="Pfam" id="PF00071">
    <property type="entry name" value="Ras"/>
    <property type="match status" value="1"/>
</dbReference>
<comment type="caution">
    <text evidence="3">The sequence shown here is derived from an EMBL/GenBank/DDBJ whole genome shotgun (WGS) entry which is preliminary data.</text>
</comment>
<evidence type="ECO:0000313" key="4">
    <source>
        <dbReference type="Proteomes" id="UP000315496"/>
    </source>
</evidence>
<keyword evidence="1" id="KW-0547">Nucleotide-binding</keyword>
<dbReference type="VEuPathDB" id="GiardiaDB:GMRT_15831"/>
<dbReference type="EMBL" id="VDLU01000005">
    <property type="protein sequence ID" value="TNJ26597.1"/>
    <property type="molecule type" value="Genomic_DNA"/>
</dbReference>
<dbReference type="InterPro" id="IPR005225">
    <property type="entry name" value="Small_GTP-bd"/>
</dbReference>
<dbReference type="Proteomes" id="UP000315496">
    <property type="component" value="Chromosome 5"/>
</dbReference>
<dbReference type="Gene3D" id="3.40.50.300">
    <property type="entry name" value="P-loop containing nucleotide triphosphate hydrolases"/>
    <property type="match status" value="1"/>
</dbReference>
<dbReference type="GO" id="GO:0003924">
    <property type="term" value="F:GTPase activity"/>
    <property type="evidence" value="ECO:0007669"/>
    <property type="project" value="InterPro"/>
</dbReference>
<dbReference type="OrthoDB" id="245989at2759"/>
<dbReference type="PRINTS" id="PR00449">
    <property type="entry name" value="RASTRNSFRMNG"/>
</dbReference>
<dbReference type="SUPFAM" id="SSF52540">
    <property type="entry name" value="P-loop containing nucleoside triphosphate hydrolases"/>
    <property type="match status" value="1"/>
</dbReference>
<proteinExistence type="predicted"/>
<evidence type="ECO:0000256" key="2">
    <source>
        <dbReference type="ARBA" id="ARBA00023134"/>
    </source>
</evidence>
<gene>
    <name evidence="3" type="ORF">GMRT_15831</name>
</gene>
<dbReference type="PANTHER" id="PTHR24073">
    <property type="entry name" value="DRAB5-RELATED"/>
    <property type="match status" value="1"/>
</dbReference>
<dbReference type="InterPro" id="IPR027417">
    <property type="entry name" value="P-loop_NTPase"/>
</dbReference>
<dbReference type="PROSITE" id="PS51419">
    <property type="entry name" value="RAB"/>
    <property type="match status" value="1"/>
</dbReference>
<organism evidence="3 4">
    <name type="scientific">Giardia muris</name>
    <dbReference type="NCBI Taxonomy" id="5742"/>
    <lineage>
        <taxon>Eukaryota</taxon>
        <taxon>Metamonada</taxon>
        <taxon>Diplomonadida</taxon>
        <taxon>Hexamitidae</taxon>
        <taxon>Giardiinae</taxon>
        <taxon>Giardia</taxon>
    </lineage>
</organism>
<keyword evidence="2" id="KW-0342">GTP-binding</keyword>
<dbReference type="SMART" id="SM00175">
    <property type="entry name" value="RAB"/>
    <property type="match status" value="1"/>
</dbReference>
<evidence type="ECO:0000256" key="1">
    <source>
        <dbReference type="ARBA" id="ARBA00022741"/>
    </source>
</evidence>
<protein>
    <submittedName>
        <fullName evidence="3">Putative Rab32</fullName>
    </submittedName>
</protein>
<dbReference type="NCBIfam" id="TIGR00231">
    <property type="entry name" value="small_GTP"/>
    <property type="match status" value="1"/>
</dbReference>
<evidence type="ECO:0000313" key="3">
    <source>
        <dbReference type="EMBL" id="TNJ26597.1"/>
    </source>
</evidence>
<dbReference type="InterPro" id="IPR001806">
    <property type="entry name" value="Small_GTPase"/>
</dbReference>